<protein>
    <submittedName>
        <fullName evidence="1">Uncharacterized protein</fullName>
    </submittedName>
</protein>
<evidence type="ECO:0000313" key="2">
    <source>
        <dbReference type="Proteomes" id="UP000215335"/>
    </source>
</evidence>
<proteinExistence type="predicted"/>
<comment type="caution">
    <text evidence="1">The sequence shown here is derived from an EMBL/GenBank/DDBJ whole genome shotgun (WGS) entry which is preliminary data.</text>
</comment>
<accession>A0A232EP77</accession>
<dbReference type="EMBL" id="NNAY01003008">
    <property type="protein sequence ID" value="OXU20132.1"/>
    <property type="molecule type" value="Genomic_DNA"/>
</dbReference>
<dbReference type="Proteomes" id="UP000215335">
    <property type="component" value="Unassembled WGS sequence"/>
</dbReference>
<sequence length="84" mass="10024">MYEAVMRQIRIRLVRTYTKCGFGTYKPYRKLRLISAAAYVQGITSAVEPERRDKRESIFIVQLPRQKRVEDKNSRTRREQCANK</sequence>
<reference evidence="1 2" key="1">
    <citation type="journal article" date="2017" name="Curr. Biol.">
        <title>The Evolution of Venom by Co-option of Single-Copy Genes.</title>
        <authorList>
            <person name="Martinson E.O."/>
            <person name="Mrinalini"/>
            <person name="Kelkar Y.D."/>
            <person name="Chang C.H."/>
            <person name="Werren J.H."/>
        </authorList>
    </citation>
    <scope>NUCLEOTIDE SEQUENCE [LARGE SCALE GENOMIC DNA]</scope>
    <source>
        <strain evidence="1 2">Alberta</strain>
        <tissue evidence="1">Whole body</tissue>
    </source>
</reference>
<name>A0A232EP77_9HYME</name>
<organism evidence="1 2">
    <name type="scientific">Trichomalopsis sarcophagae</name>
    <dbReference type="NCBI Taxonomy" id="543379"/>
    <lineage>
        <taxon>Eukaryota</taxon>
        <taxon>Metazoa</taxon>
        <taxon>Ecdysozoa</taxon>
        <taxon>Arthropoda</taxon>
        <taxon>Hexapoda</taxon>
        <taxon>Insecta</taxon>
        <taxon>Pterygota</taxon>
        <taxon>Neoptera</taxon>
        <taxon>Endopterygota</taxon>
        <taxon>Hymenoptera</taxon>
        <taxon>Apocrita</taxon>
        <taxon>Proctotrupomorpha</taxon>
        <taxon>Chalcidoidea</taxon>
        <taxon>Pteromalidae</taxon>
        <taxon>Pteromalinae</taxon>
        <taxon>Trichomalopsis</taxon>
    </lineage>
</organism>
<keyword evidence="2" id="KW-1185">Reference proteome</keyword>
<dbReference type="AlphaFoldDB" id="A0A232EP77"/>
<evidence type="ECO:0000313" key="1">
    <source>
        <dbReference type="EMBL" id="OXU20132.1"/>
    </source>
</evidence>
<gene>
    <name evidence="1" type="ORF">TSAR_003376</name>
</gene>